<dbReference type="Pfam" id="PF04542">
    <property type="entry name" value="Sigma70_r2"/>
    <property type="match status" value="1"/>
</dbReference>
<keyword evidence="4" id="KW-0238">DNA-binding</keyword>
<evidence type="ECO:0000313" key="8">
    <source>
        <dbReference type="Proteomes" id="UP000000759"/>
    </source>
</evidence>
<dbReference type="HOGENOM" id="CLU_517292_0_0_1"/>
<dbReference type="PROSITE" id="PS00715">
    <property type="entry name" value="SIGMA70_1"/>
    <property type="match status" value="1"/>
</dbReference>
<dbReference type="Pfam" id="PF04539">
    <property type="entry name" value="Sigma70_r3"/>
    <property type="match status" value="1"/>
</dbReference>
<accession>B7G6N8</accession>
<gene>
    <name evidence="7" type="ORF">PHATRDRAFT_14908</name>
</gene>
<dbReference type="GeneID" id="7203730"/>
<organism evidence="7 8">
    <name type="scientific">Phaeodactylum tricornutum (strain CCAP 1055/1)</name>
    <dbReference type="NCBI Taxonomy" id="556484"/>
    <lineage>
        <taxon>Eukaryota</taxon>
        <taxon>Sar</taxon>
        <taxon>Stramenopiles</taxon>
        <taxon>Ochrophyta</taxon>
        <taxon>Bacillariophyta</taxon>
        <taxon>Bacillariophyceae</taxon>
        <taxon>Bacillariophycidae</taxon>
        <taxon>Naviculales</taxon>
        <taxon>Phaeodactylaceae</taxon>
        <taxon>Phaeodactylum</taxon>
    </lineage>
</organism>
<sequence length="312" mass="34545">VTPEQEIQLARIIQQGAQLQGSRVELENQLGRSCTKQEWADKVGLSNKELRRVVNDYRRAKHDLVTANLGLVHAVVNQQYGSLKTHTGITKEELIQEGSLGLLRAAELFDPERGLRFSTYAVVWIKGVLSNSHLPELVRLPAREKTKWNKIQTIQREVETANGVVPTVEELATLTGMTVQEVVQTTRRMQQARSILSLDFEYSSHSRSGADTATSSAALANQECPEDAKLAARTQLQADVIAAMARNLDAREARLLRLRYGLADGQTRSLAECADAMGLSPTRTQQIAQTCLSKLRQAAEAESLEEYLLTIA</sequence>
<proteinExistence type="inferred from homology"/>
<dbReference type="InterPro" id="IPR007630">
    <property type="entry name" value="RNA_pol_sigma70_r4"/>
</dbReference>
<evidence type="ECO:0000259" key="6">
    <source>
        <dbReference type="PROSITE" id="PS00715"/>
    </source>
</evidence>
<evidence type="ECO:0000256" key="5">
    <source>
        <dbReference type="ARBA" id="ARBA00023163"/>
    </source>
</evidence>
<dbReference type="eggNOG" id="ENOG502SJXZ">
    <property type="taxonomic scope" value="Eukaryota"/>
</dbReference>
<keyword evidence="3" id="KW-0731">Sigma factor</keyword>
<dbReference type="NCBIfam" id="TIGR02937">
    <property type="entry name" value="sigma70-ECF"/>
    <property type="match status" value="1"/>
</dbReference>
<dbReference type="InterPro" id="IPR036388">
    <property type="entry name" value="WH-like_DNA-bd_sf"/>
</dbReference>
<dbReference type="InterPro" id="IPR000943">
    <property type="entry name" value="RNA_pol_sigma70"/>
</dbReference>
<dbReference type="InterPro" id="IPR014284">
    <property type="entry name" value="RNA_pol_sigma-70_dom"/>
</dbReference>
<reference evidence="8" key="2">
    <citation type="submission" date="2008-08" db="EMBL/GenBank/DDBJ databases">
        <authorList>
            <consortium name="Diatom Consortium"/>
            <person name="Grigoriev I."/>
            <person name="Grimwood J."/>
            <person name="Kuo A."/>
            <person name="Otillar R.P."/>
            <person name="Salamov A."/>
            <person name="Detter J.C."/>
            <person name="Lindquist E."/>
            <person name="Shapiro H."/>
            <person name="Lucas S."/>
            <person name="Glavina del Rio T."/>
            <person name="Pitluck S."/>
            <person name="Rokhsar D."/>
            <person name="Bowler C."/>
        </authorList>
    </citation>
    <scope>GENOME REANNOTATION</scope>
    <source>
        <strain evidence="8">CCAP 1055/1</strain>
    </source>
</reference>
<dbReference type="STRING" id="556484.B7G6N8"/>
<dbReference type="SUPFAM" id="SSF88659">
    <property type="entry name" value="Sigma3 and sigma4 domains of RNA polymerase sigma factors"/>
    <property type="match status" value="2"/>
</dbReference>
<dbReference type="EMBL" id="CM000619">
    <property type="protein sequence ID" value="EEC45626.1"/>
    <property type="molecule type" value="Genomic_DNA"/>
</dbReference>
<dbReference type="SUPFAM" id="SSF88946">
    <property type="entry name" value="Sigma2 domain of RNA polymerase sigma factors"/>
    <property type="match status" value="1"/>
</dbReference>
<dbReference type="InterPro" id="IPR007624">
    <property type="entry name" value="RNA_pol_sigma70_r3"/>
</dbReference>
<dbReference type="InterPro" id="IPR013324">
    <property type="entry name" value="RNA_pol_sigma_r3/r4-like"/>
</dbReference>
<dbReference type="InterPro" id="IPR050239">
    <property type="entry name" value="Sigma-70_RNA_pol_init_factors"/>
</dbReference>
<evidence type="ECO:0000256" key="4">
    <source>
        <dbReference type="ARBA" id="ARBA00023125"/>
    </source>
</evidence>
<dbReference type="GO" id="GO:0016987">
    <property type="term" value="F:sigma factor activity"/>
    <property type="evidence" value="ECO:0007669"/>
    <property type="project" value="UniProtKB-KW"/>
</dbReference>
<dbReference type="PRINTS" id="PR00046">
    <property type="entry name" value="SIGMA70FCT"/>
</dbReference>
<dbReference type="GO" id="GO:0003677">
    <property type="term" value="F:DNA binding"/>
    <property type="evidence" value="ECO:0007669"/>
    <property type="project" value="UniProtKB-KW"/>
</dbReference>
<dbReference type="InParanoid" id="B7G6N8"/>
<dbReference type="Pfam" id="PF04545">
    <property type="entry name" value="Sigma70_r4"/>
    <property type="match status" value="1"/>
</dbReference>
<feature type="domain" description="RNA polymerase sigma-70" evidence="6">
    <location>
        <begin position="93"/>
        <end position="106"/>
    </location>
</feature>
<dbReference type="KEGG" id="pti:PHATRDRAFT_14908"/>
<keyword evidence="2" id="KW-0805">Transcription regulation</keyword>
<dbReference type="InterPro" id="IPR013325">
    <property type="entry name" value="RNA_pol_sigma_r2"/>
</dbReference>
<dbReference type="Gene3D" id="1.20.120.1810">
    <property type="match status" value="1"/>
</dbReference>
<dbReference type="GO" id="GO:0006352">
    <property type="term" value="P:DNA-templated transcription initiation"/>
    <property type="evidence" value="ECO:0007669"/>
    <property type="project" value="InterPro"/>
</dbReference>
<protein>
    <recommendedName>
        <fullName evidence="6">RNA polymerase sigma-70 domain-containing protein</fullName>
    </recommendedName>
</protein>
<dbReference type="PANTHER" id="PTHR30603">
    <property type="entry name" value="RNA POLYMERASE SIGMA FACTOR RPO"/>
    <property type="match status" value="1"/>
</dbReference>
<evidence type="ECO:0000256" key="3">
    <source>
        <dbReference type="ARBA" id="ARBA00023082"/>
    </source>
</evidence>
<dbReference type="RefSeq" id="XP_002182890.1">
    <property type="nucleotide sequence ID" value="XM_002182854.1"/>
</dbReference>
<dbReference type="PaxDb" id="2850-Phatr14908"/>
<dbReference type="InterPro" id="IPR007627">
    <property type="entry name" value="RNA_pol_sigma70_r2"/>
</dbReference>
<dbReference type="PANTHER" id="PTHR30603:SF47">
    <property type="entry name" value="RNA POLYMERASE SIGMA FACTOR SIGD, CHLOROPLASTIC"/>
    <property type="match status" value="1"/>
</dbReference>
<evidence type="ECO:0000313" key="7">
    <source>
        <dbReference type="EMBL" id="EEC45626.1"/>
    </source>
</evidence>
<keyword evidence="8" id="KW-1185">Reference proteome</keyword>
<dbReference type="OrthoDB" id="206108at2759"/>
<keyword evidence="5" id="KW-0804">Transcription</keyword>
<feature type="non-terminal residue" evidence="7">
    <location>
        <position position="1"/>
    </location>
</feature>
<reference evidence="7 8" key="1">
    <citation type="journal article" date="2008" name="Nature">
        <title>The Phaeodactylum genome reveals the evolutionary history of diatom genomes.</title>
        <authorList>
            <person name="Bowler C."/>
            <person name="Allen A.E."/>
            <person name="Badger J.H."/>
            <person name="Grimwood J."/>
            <person name="Jabbari K."/>
            <person name="Kuo A."/>
            <person name="Maheswari U."/>
            <person name="Martens C."/>
            <person name="Maumus F."/>
            <person name="Otillar R.P."/>
            <person name="Rayko E."/>
            <person name="Salamov A."/>
            <person name="Vandepoele K."/>
            <person name="Beszteri B."/>
            <person name="Gruber A."/>
            <person name="Heijde M."/>
            <person name="Katinka M."/>
            <person name="Mock T."/>
            <person name="Valentin K."/>
            <person name="Verret F."/>
            <person name="Berges J.A."/>
            <person name="Brownlee C."/>
            <person name="Cadoret J.P."/>
            <person name="Chiovitti A."/>
            <person name="Choi C.J."/>
            <person name="Coesel S."/>
            <person name="De Martino A."/>
            <person name="Detter J.C."/>
            <person name="Durkin C."/>
            <person name="Falciatore A."/>
            <person name="Fournet J."/>
            <person name="Haruta M."/>
            <person name="Huysman M.J."/>
            <person name="Jenkins B.D."/>
            <person name="Jiroutova K."/>
            <person name="Jorgensen R.E."/>
            <person name="Joubert Y."/>
            <person name="Kaplan A."/>
            <person name="Kroger N."/>
            <person name="Kroth P.G."/>
            <person name="La Roche J."/>
            <person name="Lindquist E."/>
            <person name="Lommer M."/>
            <person name="Martin-Jezequel V."/>
            <person name="Lopez P.J."/>
            <person name="Lucas S."/>
            <person name="Mangogna M."/>
            <person name="McGinnis K."/>
            <person name="Medlin L.K."/>
            <person name="Montsant A."/>
            <person name="Oudot-Le Secq M.P."/>
            <person name="Napoli C."/>
            <person name="Obornik M."/>
            <person name="Parker M.S."/>
            <person name="Petit J.L."/>
            <person name="Porcel B.M."/>
            <person name="Poulsen N."/>
            <person name="Robison M."/>
            <person name="Rychlewski L."/>
            <person name="Rynearson T.A."/>
            <person name="Schmutz J."/>
            <person name="Shapiro H."/>
            <person name="Siaut M."/>
            <person name="Stanley M."/>
            <person name="Sussman M.R."/>
            <person name="Taylor A.R."/>
            <person name="Vardi A."/>
            <person name="von Dassow P."/>
            <person name="Vyverman W."/>
            <person name="Willis A."/>
            <person name="Wyrwicz L.S."/>
            <person name="Rokhsar D.S."/>
            <person name="Weissenbach J."/>
            <person name="Armbrust E.V."/>
            <person name="Green B.R."/>
            <person name="Van de Peer Y."/>
            <person name="Grigoriev I.V."/>
        </authorList>
    </citation>
    <scope>NUCLEOTIDE SEQUENCE [LARGE SCALE GENOMIC DNA]</scope>
    <source>
        <strain evidence="7 8">CCAP 1055/1</strain>
    </source>
</reference>
<name>B7G6N8_PHATC</name>
<dbReference type="Gene3D" id="1.10.10.10">
    <property type="entry name" value="Winged helix-like DNA-binding domain superfamily/Winged helix DNA-binding domain"/>
    <property type="match status" value="2"/>
</dbReference>
<dbReference type="AlphaFoldDB" id="B7G6N8"/>
<dbReference type="Proteomes" id="UP000000759">
    <property type="component" value="Chromosome 17"/>
</dbReference>
<evidence type="ECO:0000256" key="2">
    <source>
        <dbReference type="ARBA" id="ARBA00023015"/>
    </source>
</evidence>
<evidence type="ECO:0000256" key="1">
    <source>
        <dbReference type="ARBA" id="ARBA00007788"/>
    </source>
</evidence>
<comment type="similarity">
    <text evidence="1">Belongs to the sigma-70 factor family.</text>
</comment>